<dbReference type="Proteomes" id="UP000483820">
    <property type="component" value="Chromosome V"/>
</dbReference>
<dbReference type="EMBL" id="WUAV01000005">
    <property type="protein sequence ID" value="KAF1753332.1"/>
    <property type="molecule type" value="Genomic_DNA"/>
</dbReference>
<dbReference type="GeneID" id="78776856"/>
<name>A0A6A5GFS0_CAERE</name>
<proteinExistence type="predicted"/>
<dbReference type="KEGG" id="crq:GCK72_019888"/>
<dbReference type="Pfam" id="PF04435">
    <property type="entry name" value="SPK"/>
    <property type="match status" value="3"/>
</dbReference>
<dbReference type="AlphaFoldDB" id="A0A6A5GFS0"/>
<comment type="caution">
    <text evidence="3">The sequence shown here is derived from an EMBL/GenBank/DDBJ whole genome shotgun (WGS) entry which is preliminary data.</text>
</comment>
<dbReference type="RefSeq" id="XP_053582190.1">
    <property type="nucleotide sequence ID" value="XM_053733277.1"/>
</dbReference>
<dbReference type="PANTHER" id="PTHR23362:SF8">
    <property type="entry name" value="SPK DOMAIN-CONTAINING PROTEIN"/>
    <property type="match status" value="1"/>
</dbReference>
<gene>
    <name evidence="3" type="ORF">GCK72_019888</name>
</gene>
<feature type="domain" description="SPK" evidence="2">
    <location>
        <begin position="6"/>
        <end position="153"/>
    </location>
</feature>
<evidence type="ECO:0000256" key="1">
    <source>
        <dbReference type="SAM" id="MobiDB-lite"/>
    </source>
</evidence>
<dbReference type="CTD" id="78776856"/>
<feature type="compositionally biased region" description="Acidic residues" evidence="1">
    <location>
        <begin position="379"/>
        <end position="406"/>
    </location>
</feature>
<accession>A0A6A5GFS0</accession>
<sequence length="657" mass="74881">MSKTNIDDELMEFIIRKAEDIKSPFKIIQLIKDFKREYKRMDSKKRLRNKIVALRSKLPELEGIETEMKIKLLFGLHAPVDPDFLKIYDRLKKKLFQCSDFDKNTHIKLLFISSARIPGCFLKVLQNDATVAVDDKGRITKYEAHDGSLVLKGDHSHSSKMKLSLAERWNSIRRKIECDKNKDSGTDTDTDNHHVYEREMSQLIKFVIEKAKSVNVPLRIRNMCEDFKRLYGSSNNLDCLYKRVRSFGEKIPGMNEVDTYAKVRTMFALSTRVPDELLNELRKDAEVQVDSLNRIIKYRANDGNLSLEGEHSVSTKQKLGWVSRKNKIAARAENDEVSDSESDEEGTVERKKMKDRKRKTAETENGKRSRLDLLRYVSESDEDESEESPDESDESGDSDDSEMSEIDESHKRRKKERSSSSRSTDYDAHLGPVTRNRTKQSIFPIQKNKTRTTTGDCSNSDSDIANEVVAGEFELEQDVSRVERIVDDFEYDDPRDFDSSEGLPEEVITETDMLTDRNADGSGPSTTRKRVVRTPIRHLSEGDDCKPDVNSAQTENKANIVESSTLQVHGALIAFDTFLYMSMKEVAMKCSPGTEAISLKEFLAALRIVIISMKSTALSKFPQKLKVMISELSIQDKKIPVESITTALETTLNIISS</sequence>
<protein>
    <recommendedName>
        <fullName evidence="2">SPK domain-containing protein</fullName>
    </recommendedName>
</protein>
<organism evidence="3 4">
    <name type="scientific">Caenorhabditis remanei</name>
    <name type="common">Caenorhabditis vulgaris</name>
    <dbReference type="NCBI Taxonomy" id="31234"/>
    <lineage>
        <taxon>Eukaryota</taxon>
        <taxon>Metazoa</taxon>
        <taxon>Ecdysozoa</taxon>
        <taxon>Nematoda</taxon>
        <taxon>Chromadorea</taxon>
        <taxon>Rhabditida</taxon>
        <taxon>Rhabditina</taxon>
        <taxon>Rhabditomorpha</taxon>
        <taxon>Rhabditoidea</taxon>
        <taxon>Rhabditidae</taxon>
        <taxon>Peloderinae</taxon>
        <taxon>Caenorhabditis</taxon>
    </lineage>
</organism>
<dbReference type="InterPro" id="IPR053315">
    <property type="entry name" value="Peptidase_C14A"/>
</dbReference>
<dbReference type="SMART" id="SM00583">
    <property type="entry name" value="SPK"/>
    <property type="match status" value="2"/>
</dbReference>
<feature type="region of interest" description="Disordered" evidence="1">
    <location>
        <begin position="329"/>
        <end position="444"/>
    </location>
</feature>
<evidence type="ECO:0000259" key="2">
    <source>
        <dbReference type="SMART" id="SM00583"/>
    </source>
</evidence>
<feature type="compositionally biased region" description="Basic and acidic residues" evidence="1">
    <location>
        <begin position="360"/>
        <end position="373"/>
    </location>
</feature>
<reference evidence="3 4" key="1">
    <citation type="submission" date="2019-12" db="EMBL/GenBank/DDBJ databases">
        <title>Chromosome-level assembly of the Caenorhabditis remanei genome.</title>
        <authorList>
            <person name="Teterina A.A."/>
            <person name="Willis J.H."/>
            <person name="Phillips P.C."/>
        </authorList>
    </citation>
    <scope>NUCLEOTIDE SEQUENCE [LARGE SCALE GENOMIC DNA]</scope>
    <source>
        <strain evidence="3 4">PX506</strain>
        <tissue evidence="3">Whole organism</tissue>
    </source>
</reference>
<dbReference type="InterPro" id="IPR006570">
    <property type="entry name" value="SPK_dom"/>
</dbReference>
<feature type="compositionally biased region" description="Acidic residues" evidence="1">
    <location>
        <begin position="335"/>
        <end position="346"/>
    </location>
</feature>
<evidence type="ECO:0000313" key="4">
    <source>
        <dbReference type="Proteomes" id="UP000483820"/>
    </source>
</evidence>
<feature type="domain" description="SPK" evidence="2">
    <location>
        <begin position="199"/>
        <end position="309"/>
    </location>
</feature>
<dbReference type="PANTHER" id="PTHR23362">
    <property type="entry name" value="L-PLASTIN-RELATED"/>
    <property type="match status" value="1"/>
</dbReference>
<evidence type="ECO:0000313" key="3">
    <source>
        <dbReference type="EMBL" id="KAF1753332.1"/>
    </source>
</evidence>